<proteinExistence type="predicted"/>
<keyword evidence="1" id="KW-0812">Transmembrane</keyword>
<protein>
    <submittedName>
        <fullName evidence="2">Beta--mannosyl-glycoprotein beta--n-acetylglucosaminyltransferase</fullName>
    </submittedName>
</protein>
<dbReference type="InterPro" id="IPR006813">
    <property type="entry name" value="Glyco_trans_17"/>
</dbReference>
<comment type="caution">
    <text evidence="2">The sequence shown here is derived from an EMBL/GenBank/DDBJ whole genome shotgun (WGS) entry which is preliminary data.</text>
</comment>
<sequence>MVDPGNSDSAPEGKSKKWLLIGALLTINLLAVYFAIVDSTDFWEKGATLPGSSLQLFQAGHNGSDQIPTLPNDEPLNEDREARSNSFLQMMGKFPWADAVAALNDTAKTSHYTQLLLDQLSTSLLQEPIVAPRPSCHPPPLMQAADIQCSKYPHAFTPKERREKPVKVAHLIQMGFDADMLEVLLHELDDVVDKFFVIESTRTHNKDTRKILMWDRLKYQPRFDFVKDKVVHLVLDDSETLVNPEVPFARESLQEKARWDSFLSWNKHSKYFGPEDLVGFGDTDEIPARSNVQLLRHCTMAGASVDIGSWFAPTRLDEAFRPDWPVPGHPWTLGDPTYWTVASATEYGNAGNQYPSRMRGMSGKFLLGGIHMTDNGYFPMRMAKLVACTECSDRAVRLIQDMASYFQDGNAGKEVLSQLDLYLNPVWPDRKRFVEGDMIKPTVGAAYHIPWFLKCNPDRYASWYRKIDSRVGKRRRRSWI</sequence>
<name>W7TAX4_9STRA</name>
<evidence type="ECO:0000256" key="1">
    <source>
        <dbReference type="SAM" id="Phobius"/>
    </source>
</evidence>
<keyword evidence="3" id="KW-1185">Reference proteome</keyword>
<dbReference type="GO" id="GO:0006044">
    <property type="term" value="P:N-acetylglucosamine metabolic process"/>
    <property type="evidence" value="ECO:0007669"/>
    <property type="project" value="TreeGrafter"/>
</dbReference>
<dbReference type="Proteomes" id="UP000019335">
    <property type="component" value="Unassembled WGS sequence"/>
</dbReference>
<accession>W7TAX4</accession>
<feature type="transmembrane region" description="Helical" evidence="1">
    <location>
        <begin position="18"/>
        <end position="36"/>
    </location>
</feature>
<keyword evidence="2" id="KW-0328">Glycosyltransferase</keyword>
<keyword evidence="2" id="KW-0808">Transferase</keyword>
<keyword evidence="1" id="KW-0472">Membrane</keyword>
<dbReference type="PANTHER" id="PTHR12224">
    <property type="entry name" value="BETA-1,4-MANNOSYL-GLYCOPROTEIN BETA-1,4-N-ACETYLGLUCOSAMINYL-TRANSFERASE"/>
    <property type="match status" value="1"/>
</dbReference>
<dbReference type="GO" id="GO:0016020">
    <property type="term" value="C:membrane"/>
    <property type="evidence" value="ECO:0007669"/>
    <property type="project" value="InterPro"/>
</dbReference>
<dbReference type="GO" id="GO:0003830">
    <property type="term" value="F:beta-1,4-mannosylglycoprotein 4-beta-N-acetylglucosaminyltransferase activity"/>
    <property type="evidence" value="ECO:0007669"/>
    <property type="project" value="InterPro"/>
</dbReference>
<keyword evidence="1" id="KW-1133">Transmembrane helix</keyword>
<dbReference type="AlphaFoldDB" id="W7TAX4"/>
<evidence type="ECO:0000313" key="2">
    <source>
        <dbReference type="EMBL" id="EWM20648.1"/>
    </source>
</evidence>
<organism evidence="2 3">
    <name type="scientific">Nannochloropsis gaditana</name>
    <dbReference type="NCBI Taxonomy" id="72520"/>
    <lineage>
        <taxon>Eukaryota</taxon>
        <taxon>Sar</taxon>
        <taxon>Stramenopiles</taxon>
        <taxon>Ochrophyta</taxon>
        <taxon>Eustigmatophyceae</taxon>
        <taxon>Eustigmatales</taxon>
        <taxon>Monodopsidaceae</taxon>
        <taxon>Nannochloropsis</taxon>
    </lineage>
</organism>
<dbReference type="Pfam" id="PF04724">
    <property type="entry name" value="Glyco_transf_17"/>
    <property type="match status" value="1"/>
</dbReference>
<dbReference type="PANTHER" id="PTHR12224:SF0">
    <property type="entry name" value="BETA-1,4-MANNOSYL-GLYCOPROTEIN 4-BETA-N-ACETYLGLUCOSAMINYLTRANSFERASE"/>
    <property type="match status" value="1"/>
</dbReference>
<reference evidence="2 3" key="1">
    <citation type="journal article" date="2014" name="Mol. Plant">
        <title>Chromosome Scale Genome Assembly and Transcriptome Profiling of Nannochloropsis gaditana in Nitrogen Depletion.</title>
        <authorList>
            <person name="Corteggiani Carpinelli E."/>
            <person name="Telatin A."/>
            <person name="Vitulo N."/>
            <person name="Forcato C."/>
            <person name="D'Angelo M."/>
            <person name="Schiavon R."/>
            <person name="Vezzi A."/>
            <person name="Giacometti G.M."/>
            <person name="Morosinotto T."/>
            <person name="Valle G."/>
        </authorList>
    </citation>
    <scope>NUCLEOTIDE SEQUENCE [LARGE SCALE GENOMIC DNA]</scope>
    <source>
        <strain evidence="2 3">B-31</strain>
    </source>
</reference>
<gene>
    <name evidence="2" type="ORF">Naga_100289g2</name>
</gene>
<evidence type="ECO:0000313" key="3">
    <source>
        <dbReference type="Proteomes" id="UP000019335"/>
    </source>
</evidence>
<dbReference type="OrthoDB" id="6474464at2759"/>
<dbReference type="EMBL" id="AZIL01002898">
    <property type="protein sequence ID" value="EWM20648.1"/>
    <property type="molecule type" value="Genomic_DNA"/>
</dbReference>